<name>A0A7D9EGI4_PARCT</name>
<protein>
    <submittedName>
        <fullName evidence="1">Uncharacterized protein</fullName>
    </submittedName>
</protein>
<evidence type="ECO:0000313" key="2">
    <source>
        <dbReference type="Proteomes" id="UP001152795"/>
    </source>
</evidence>
<reference evidence="1" key="1">
    <citation type="submission" date="2020-04" db="EMBL/GenBank/DDBJ databases">
        <authorList>
            <person name="Alioto T."/>
            <person name="Alioto T."/>
            <person name="Gomez Garrido J."/>
        </authorList>
    </citation>
    <scope>NUCLEOTIDE SEQUENCE</scope>
    <source>
        <strain evidence="1">A484AB</strain>
    </source>
</reference>
<keyword evidence="2" id="KW-1185">Reference proteome</keyword>
<dbReference type="EMBL" id="CACRXK020006137">
    <property type="protein sequence ID" value="CAB4008485.1"/>
    <property type="molecule type" value="Genomic_DNA"/>
</dbReference>
<dbReference type="SUPFAM" id="SSF52266">
    <property type="entry name" value="SGNH hydrolase"/>
    <property type="match status" value="1"/>
</dbReference>
<organism evidence="1 2">
    <name type="scientific">Paramuricea clavata</name>
    <name type="common">Red gorgonian</name>
    <name type="synonym">Violescent sea-whip</name>
    <dbReference type="NCBI Taxonomy" id="317549"/>
    <lineage>
        <taxon>Eukaryota</taxon>
        <taxon>Metazoa</taxon>
        <taxon>Cnidaria</taxon>
        <taxon>Anthozoa</taxon>
        <taxon>Octocorallia</taxon>
        <taxon>Malacalcyonacea</taxon>
        <taxon>Plexauridae</taxon>
        <taxon>Paramuricea</taxon>
    </lineage>
</organism>
<evidence type="ECO:0000313" key="1">
    <source>
        <dbReference type="EMBL" id="CAB4008485.1"/>
    </source>
</evidence>
<dbReference type="OrthoDB" id="3915838at2759"/>
<accession>A0A7D9EGI4</accession>
<gene>
    <name evidence="1" type="ORF">PACLA_8A043872</name>
</gene>
<dbReference type="Gene3D" id="3.40.50.12690">
    <property type="match status" value="1"/>
</dbReference>
<dbReference type="Gene3D" id="3.60.10.10">
    <property type="entry name" value="Endonuclease/exonuclease/phosphatase"/>
    <property type="match status" value="1"/>
</dbReference>
<dbReference type="AlphaFoldDB" id="A0A7D9EGI4"/>
<dbReference type="Proteomes" id="UP001152795">
    <property type="component" value="Unassembled WGS sequence"/>
</dbReference>
<dbReference type="InterPro" id="IPR036691">
    <property type="entry name" value="Endo/exonu/phosph_ase_sf"/>
</dbReference>
<dbReference type="PANTHER" id="PTHR47510:SF3">
    <property type="entry name" value="ENDO_EXONUCLEASE_PHOSPHATASE DOMAIN-CONTAINING PROTEIN"/>
    <property type="match status" value="1"/>
</dbReference>
<sequence length="767" mass="86782">MSDFLMKVVKCLDQIKAQGLSNLEYDGKKLKWRNDFAELKKFVEDSLGIKGKWSSPGGGTKRFKEENGQLILNWYFKKQCTLLFQGTEADGLKNKLIDLLAKEKPQSFIEQEGNISGNGGFPDEADSILAVTVDSEQQPFTSLSPTSENLNVSTDNCPCRCKSMATEIEGIKLDIVILQSQMSSESTKTKCTNEEISKLQIELKNEQHKNAILKDRATRAEEERDSLRLALKLLMQDQSVDNINPSTKTKDQGQGNCWNTVPKTRNRTISSNITSNVNGNATGGVAECTCDGSNEGKDKSPASKRQQARVQNNKKTVIVGDSIVKGLQQHKLSKAAKQNVGVKCFPGATVGDMSDYIKPVLRRTPDTVILHVGTNNATNKEASQIVNDIDKLCQEVKEIDPNVEIILSELTNREDNAKAKTTVQELKTLLVIYIIFSLSKVPTLYSKISDTEPKEPSCSIEKIIPQTKCENSITFLQSLKGFRVGHLNIASLVKHVDELKIYLEKEPLDVLSINETRLDETISTDTVSIPGYDMVAKNRNRQGGGVAIYHRSILNRDFNQDLYHALSNLNWEINDPNMLWENFQTTFNYVADIHAPLQSRKVRNRKAPWLTDAIKKSMNRRDYLKKKAIKTNSTACHNAYKSLRNEINKKIMYAKHAKRDYYTNCVDRNRNNTKQMWKHINQIVNKNSRSTNISVLQIDEQVITENETIADLFNEYFTDIGPNLSNQITETNTDFKRYMKFKTQHKFNFENININEVLNALGEIKDV</sequence>
<comment type="caution">
    <text evidence="1">The sequence shown here is derived from an EMBL/GenBank/DDBJ whole genome shotgun (WGS) entry which is preliminary data.</text>
</comment>
<dbReference type="PANTHER" id="PTHR47510">
    <property type="entry name" value="REVERSE TRANSCRIPTASE DOMAIN-CONTAINING PROTEIN"/>
    <property type="match status" value="1"/>
</dbReference>
<proteinExistence type="predicted"/>